<dbReference type="EMBL" id="BAAAQF010000032">
    <property type="protein sequence ID" value="GAA1694297.1"/>
    <property type="molecule type" value="Genomic_DNA"/>
</dbReference>
<dbReference type="Gene3D" id="1.10.10.10">
    <property type="entry name" value="Winged helix-like DNA-binding domain superfamily/Winged helix DNA-binding domain"/>
    <property type="match status" value="1"/>
</dbReference>
<proteinExistence type="predicted"/>
<dbReference type="InterPro" id="IPR036388">
    <property type="entry name" value="WH-like_DNA-bd_sf"/>
</dbReference>
<dbReference type="Proteomes" id="UP001499851">
    <property type="component" value="Unassembled WGS sequence"/>
</dbReference>
<gene>
    <name evidence="5" type="ORF">GCM10009830_47650</name>
</gene>
<dbReference type="PANTHER" id="PTHR35807">
    <property type="entry name" value="TRANSCRIPTIONAL REGULATOR REDD-RELATED"/>
    <property type="match status" value="1"/>
</dbReference>
<dbReference type="InterPro" id="IPR027417">
    <property type="entry name" value="P-loop_NTPase"/>
</dbReference>
<dbReference type="Gene3D" id="3.40.50.300">
    <property type="entry name" value="P-loop containing nucleotide triphosphate hydrolases"/>
    <property type="match status" value="1"/>
</dbReference>
<evidence type="ECO:0000256" key="1">
    <source>
        <dbReference type="ARBA" id="ARBA00023015"/>
    </source>
</evidence>
<dbReference type="InterPro" id="IPR016032">
    <property type="entry name" value="Sig_transdc_resp-reg_C-effctor"/>
</dbReference>
<dbReference type="InterPro" id="IPR005158">
    <property type="entry name" value="BTAD"/>
</dbReference>
<accession>A0ABN2HW73</accession>
<comment type="caution">
    <text evidence="5">The sequence shown here is derived from an EMBL/GenBank/DDBJ whole genome shotgun (WGS) entry which is preliminary data.</text>
</comment>
<dbReference type="CDD" id="cd15831">
    <property type="entry name" value="BTAD"/>
    <property type="match status" value="1"/>
</dbReference>
<feature type="compositionally biased region" description="Low complexity" evidence="3">
    <location>
        <begin position="804"/>
        <end position="817"/>
    </location>
</feature>
<sequence>MALDVRLLGPLEVRVDGAPAAVPRGNATTILALLLDDAGRAVPISGLVAAVYGDDLPLDPETQVQNTVGVLRRQLGAARTRIETVGRAYRFRIGEDELDTLRCRAKEAEARRLRRDGDTAGAAAALREALAEWRGPALADLPGRAAGAIGRRLDEYRLTLLEQRIDADIDTGRAAGAVEELRQIITAHDTRQRLTALLMRALHASGRTAEALEAYAALKDRLADALGADPDRELTALHTAILRDEPADAGPPPAPPPPAAAPAMLPRATPRFTGRETEIRALDRFLMDAGAEAGLAAVTGMGGIGKTALAVRWAHRVAHRFPDGQLYFNLRGFDPAAPGANPEDVLAEALAALGATAVPAGLDERAGLYRTILAQRRVLVLLDNARDAAHVRPLLLTAPGSFTITTSRDRLVGLDMNEGAEIVHLGPMPVPESEALLARRIGPERADAHREAVARIADACGRLPLALTLVGSWAAADPRLPLDALADRLAGAANVLNVLVSTDAASDPRTVFDCSYQLLDDRDAAAFRLFGLHPGPDLTPAAMASLMGAPPAEARAALESLAEINLVEPLPGDRYSIHDLLRAYAAECFEDEVLEPERRAAALRMLEHYLHAAVRADDRLRPGGHRPDPGPAAPGVRVEALPDAAAAAAWFDAEHRVLHGLLRIEAGFQADLRVWRLGRVLAERAVDRDGGHELVTAQTLALAAAERRGEGLEQLTCLGYLAIGHAAHGDDDAARALADRAQALAARVGGPWAAAMAAYLRARVAADPAAALGDARLAKAGFRDAGDRHWERRAVALADRCAAAAAGPAEQRGAAGARARRHALQDE</sequence>
<evidence type="ECO:0000259" key="4">
    <source>
        <dbReference type="SMART" id="SM01043"/>
    </source>
</evidence>
<feature type="region of interest" description="Disordered" evidence="3">
    <location>
        <begin position="804"/>
        <end position="827"/>
    </location>
</feature>
<dbReference type="Gene3D" id="1.25.40.10">
    <property type="entry name" value="Tetratricopeptide repeat domain"/>
    <property type="match status" value="1"/>
</dbReference>
<dbReference type="SMART" id="SM01043">
    <property type="entry name" value="BTAD"/>
    <property type="match status" value="1"/>
</dbReference>
<evidence type="ECO:0000256" key="2">
    <source>
        <dbReference type="ARBA" id="ARBA00023163"/>
    </source>
</evidence>
<protein>
    <recommendedName>
        <fullName evidence="4">Bacterial transcriptional activator domain-containing protein</fullName>
    </recommendedName>
</protein>
<feature type="compositionally biased region" description="Basic residues" evidence="3">
    <location>
        <begin position="818"/>
        <end position="827"/>
    </location>
</feature>
<reference evidence="5 6" key="1">
    <citation type="journal article" date="2019" name="Int. J. Syst. Evol. Microbiol.">
        <title>The Global Catalogue of Microorganisms (GCM) 10K type strain sequencing project: providing services to taxonomists for standard genome sequencing and annotation.</title>
        <authorList>
            <consortium name="The Broad Institute Genomics Platform"/>
            <consortium name="The Broad Institute Genome Sequencing Center for Infectious Disease"/>
            <person name="Wu L."/>
            <person name="Ma J."/>
        </authorList>
    </citation>
    <scope>NUCLEOTIDE SEQUENCE [LARGE SCALE GENOMIC DNA]</scope>
    <source>
        <strain evidence="5 6">JCM 16001</strain>
    </source>
</reference>
<keyword evidence="2" id="KW-0804">Transcription</keyword>
<dbReference type="RefSeq" id="WP_344492277.1">
    <property type="nucleotide sequence ID" value="NZ_BAAAQF010000032.1"/>
</dbReference>
<keyword evidence="6" id="KW-1185">Reference proteome</keyword>
<evidence type="ECO:0000256" key="3">
    <source>
        <dbReference type="SAM" id="MobiDB-lite"/>
    </source>
</evidence>
<dbReference type="InterPro" id="IPR011990">
    <property type="entry name" value="TPR-like_helical_dom_sf"/>
</dbReference>
<organism evidence="5 6">
    <name type="scientific">Glycomyces endophyticus</name>
    <dbReference type="NCBI Taxonomy" id="480996"/>
    <lineage>
        <taxon>Bacteria</taxon>
        <taxon>Bacillati</taxon>
        <taxon>Actinomycetota</taxon>
        <taxon>Actinomycetes</taxon>
        <taxon>Glycomycetales</taxon>
        <taxon>Glycomycetaceae</taxon>
        <taxon>Glycomyces</taxon>
    </lineage>
</organism>
<dbReference type="PRINTS" id="PR00364">
    <property type="entry name" value="DISEASERSIST"/>
</dbReference>
<dbReference type="SUPFAM" id="SSF48452">
    <property type="entry name" value="TPR-like"/>
    <property type="match status" value="1"/>
</dbReference>
<name>A0ABN2HW73_9ACTN</name>
<feature type="domain" description="Bacterial transcriptional activator" evidence="4">
    <location>
        <begin position="98"/>
        <end position="242"/>
    </location>
</feature>
<evidence type="ECO:0000313" key="5">
    <source>
        <dbReference type="EMBL" id="GAA1694297.1"/>
    </source>
</evidence>
<dbReference type="SUPFAM" id="SSF52540">
    <property type="entry name" value="P-loop containing nucleoside triphosphate hydrolases"/>
    <property type="match status" value="1"/>
</dbReference>
<dbReference type="SUPFAM" id="SSF46894">
    <property type="entry name" value="C-terminal effector domain of the bipartite response regulators"/>
    <property type="match status" value="1"/>
</dbReference>
<dbReference type="Pfam" id="PF03704">
    <property type="entry name" value="BTAD"/>
    <property type="match status" value="1"/>
</dbReference>
<dbReference type="PANTHER" id="PTHR35807:SF1">
    <property type="entry name" value="TRANSCRIPTIONAL REGULATOR REDD"/>
    <property type="match status" value="1"/>
</dbReference>
<dbReference type="InterPro" id="IPR051677">
    <property type="entry name" value="AfsR-DnrI-RedD_regulator"/>
</dbReference>
<keyword evidence="1" id="KW-0805">Transcription regulation</keyword>
<feature type="region of interest" description="Disordered" evidence="3">
    <location>
        <begin position="245"/>
        <end position="265"/>
    </location>
</feature>
<feature type="compositionally biased region" description="Pro residues" evidence="3">
    <location>
        <begin position="249"/>
        <end position="260"/>
    </location>
</feature>
<evidence type="ECO:0000313" key="6">
    <source>
        <dbReference type="Proteomes" id="UP001499851"/>
    </source>
</evidence>